<feature type="coiled-coil region" evidence="1">
    <location>
        <begin position="106"/>
        <end position="169"/>
    </location>
</feature>
<keyword evidence="1" id="KW-0175">Coiled coil</keyword>
<name>A0A9P0BDM5_BRAAE</name>
<sequence length="691" mass="81109">MPCFCAKMTKRYGQFEETNSKKSKLEDNLDDLWGDDDDFDDCVRIATQVEEKIVATQHNTSIVQNYTLFKDPNVIFSSTQLNTSFQTPSTSNNVEKSEIIKLKTQYDEKVGEVSILRNQLQETKQKLLLEQQKKQDEWKEKFNFTQKEIRSLQSELEFKNLEISNLKQKVLDVSKHNFEASNSLNVSKIVQENRKLKQVSSDNEVNLHKIQALVSSVYPLSQLSGSSIFNTNLYESYCTKSNINNQCRNTIPYLQNQDFHLSENLSKIKNKPKPFILNEKELTLEYLYPEISYLICCTQEELNLDKNIEKINKILITSIQFLMDLKEYLDYIKDNMRIEDLQQADSNYLNKIIVDSTDFTCDKIFERDKIGIKAGHTILILSQLIPHCVYLSNYLIHSKKLIFKEGENYSMFPFVKNNKFEEDFFYLNLILSVTEIVGQIRKSCDVTGFLYSVIDLLTNICKSNNFDFVWYNVCAITKEVLFSKPLFIIVYKCSYLFKHASLFPNFIEFMFKKMNNSIKISSKKGVLYYNPESCCFYVFAMLFVNSVFTENQINFPVKICINLLTFIYNTFKYSLSLHHKNVKQCECLAQLYKIEIDIVFKALNIYNNNVKNKKIITDEWNDFFKHEITIKVLNLMTFHSYELTEKYVIVYSQFKEIQRCMMSKISQDIEQLNISEEIPNIPNNHSAFCHL</sequence>
<evidence type="ECO:0000313" key="2">
    <source>
        <dbReference type="EMBL" id="CAH0560812.1"/>
    </source>
</evidence>
<accession>A0A9P0BDM5</accession>
<organism evidence="2 3">
    <name type="scientific">Brassicogethes aeneus</name>
    <name type="common">Rape pollen beetle</name>
    <name type="synonym">Meligethes aeneus</name>
    <dbReference type="NCBI Taxonomy" id="1431903"/>
    <lineage>
        <taxon>Eukaryota</taxon>
        <taxon>Metazoa</taxon>
        <taxon>Ecdysozoa</taxon>
        <taxon>Arthropoda</taxon>
        <taxon>Hexapoda</taxon>
        <taxon>Insecta</taxon>
        <taxon>Pterygota</taxon>
        <taxon>Neoptera</taxon>
        <taxon>Endopterygota</taxon>
        <taxon>Coleoptera</taxon>
        <taxon>Polyphaga</taxon>
        <taxon>Cucujiformia</taxon>
        <taxon>Nitidulidae</taxon>
        <taxon>Meligethinae</taxon>
        <taxon>Brassicogethes</taxon>
    </lineage>
</organism>
<gene>
    <name evidence="2" type="ORF">MELIAE_LOCUS10504</name>
</gene>
<evidence type="ECO:0000256" key="1">
    <source>
        <dbReference type="SAM" id="Coils"/>
    </source>
</evidence>
<evidence type="ECO:0000313" key="3">
    <source>
        <dbReference type="Proteomes" id="UP001154078"/>
    </source>
</evidence>
<dbReference type="OrthoDB" id="7668655at2759"/>
<dbReference type="EMBL" id="OV121138">
    <property type="protein sequence ID" value="CAH0560812.1"/>
    <property type="molecule type" value="Genomic_DNA"/>
</dbReference>
<evidence type="ECO:0008006" key="4">
    <source>
        <dbReference type="Google" id="ProtNLM"/>
    </source>
</evidence>
<keyword evidence="3" id="KW-1185">Reference proteome</keyword>
<proteinExistence type="predicted"/>
<reference evidence="2" key="1">
    <citation type="submission" date="2021-12" db="EMBL/GenBank/DDBJ databases">
        <authorList>
            <person name="King R."/>
        </authorList>
    </citation>
    <scope>NUCLEOTIDE SEQUENCE</scope>
</reference>
<dbReference type="Proteomes" id="UP001154078">
    <property type="component" value="Chromosome 7"/>
</dbReference>
<protein>
    <recommendedName>
        <fullName evidence="4">ATR-interacting protein</fullName>
    </recommendedName>
</protein>
<dbReference type="AlphaFoldDB" id="A0A9P0BDM5"/>